<evidence type="ECO:0000259" key="4">
    <source>
        <dbReference type="PROSITE" id="PS50887"/>
    </source>
</evidence>
<name>A0A3Q8XQ73_9HYPH</name>
<evidence type="ECO:0000256" key="3">
    <source>
        <dbReference type="SAM" id="Phobius"/>
    </source>
</evidence>
<dbReference type="EMBL" id="CP032509">
    <property type="protein sequence ID" value="AZN71322.1"/>
    <property type="molecule type" value="Genomic_DNA"/>
</dbReference>
<gene>
    <name evidence="5" type="ORF">D5400_08615</name>
</gene>
<evidence type="ECO:0000256" key="2">
    <source>
        <dbReference type="ARBA" id="ARBA00034247"/>
    </source>
</evidence>
<dbReference type="InterPro" id="IPR000160">
    <property type="entry name" value="GGDEF_dom"/>
</dbReference>
<comment type="catalytic activity">
    <reaction evidence="2">
        <text>2 GTP = 3',3'-c-di-GMP + 2 diphosphate</text>
        <dbReference type="Rhea" id="RHEA:24898"/>
        <dbReference type="ChEBI" id="CHEBI:33019"/>
        <dbReference type="ChEBI" id="CHEBI:37565"/>
        <dbReference type="ChEBI" id="CHEBI:58805"/>
        <dbReference type="EC" id="2.7.7.65"/>
    </reaction>
</comment>
<dbReference type="GO" id="GO:0043709">
    <property type="term" value="P:cell adhesion involved in single-species biofilm formation"/>
    <property type="evidence" value="ECO:0007669"/>
    <property type="project" value="TreeGrafter"/>
</dbReference>
<dbReference type="KEGG" id="abaw:D5400_08615"/>
<dbReference type="NCBIfam" id="TIGR00254">
    <property type="entry name" value="GGDEF"/>
    <property type="match status" value="1"/>
</dbReference>
<dbReference type="InterPro" id="IPR043128">
    <property type="entry name" value="Rev_trsase/Diguanyl_cyclase"/>
</dbReference>
<keyword evidence="3" id="KW-0472">Membrane</keyword>
<dbReference type="GO" id="GO:1902201">
    <property type="term" value="P:negative regulation of bacterial-type flagellum-dependent cell motility"/>
    <property type="evidence" value="ECO:0007669"/>
    <property type="project" value="TreeGrafter"/>
</dbReference>
<dbReference type="PROSITE" id="PS50887">
    <property type="entry name" value="GGDEF"/>
    <property type="match status" value="1"/>
</dbReference>
<keyword evidence="3" id="KW-0812">Transmembrane</keyword>
<dbReference type="Gene3D" id="3.30.70.270">
    <property type="match status" value="1"/>
</dbReference>
<keyword evidence="3" id="KW-1133">Transmembrane helix</keyword>
<dbReference type="Pfam" id="PF00990">
    <property type="entry name" value="GGDEF"/>
    <property type="match status" value="1"/>
</dbReference>
<dbReference type="SMART" id="SM00267">
    <property type="entry name" value="GGDEF"/>
    <property type="match status" value="1"/>
</dbReference>
<feature type="domain" description="GGDEF" evidence="4">
    <location>
        <begin position="130"/>
        <end position="259"/>
    </location>
</feature>
<dbReference type="EC" id="2.7.7.65" evidence="1"/>
<dbReference type="GO" id="GO:0005886">
    <property type="term" value="C:plasma membrane"/>
    <property type="evidence" value="ECO:0007669"/>
    <property type="project" value="TreeGrafter"/>
</dbReference>
<sequence length="259" mass="29114">MRLHKAELLFFFLVILIGLTGFFSWSAFRHVDSFVAQARIADIDLIYRFTFLSAVFAGLAIVCGVFLVYPMIWHGLREQGELRRMTASLSARSQTLEYAAVTDPLTGLYNRRYFDDALNEYLLAFRDIEKPMGMILLDIDHFKQVNDTHGHDVGDEVLRQIAACLADFTRYHDVVARLGGEEFAILSPNVNSSQLYGLADRVRTAIGSLKVGTGNVTLRITVSAGVALWDGQESGEHLYKRADAQLYEAKRQGRNRVCA</sequence>
<dbReference type="AlphaFoldDB" id="A0A3Q8XQ73"/>
<organism evidence="5 6">
    <name type="scientific">Georhizobium profundi</name>
    <dbReference type="NCBI Taxonomy" id="2341112"/>
    <lineage>
        <taxon>Bacteria</taxon>
        <taxon>Pseudomonadati</taxon>
        <taxon>Pseudomonadota</taxon>
        <taxon>Alphaproteobacteria</taxon>
        <taxon>Hyphomicrobiales</taxon>
        <taxon>Rhizobiaceae</taxon>
        <taxon>Georhizobium</taxon>
    </lineage>
</organism>
<dbReference type="InterPro" id="IPR050469">
    <property type="entry name" value="Diguanylate_Cyclase"/>
</dbReference>
<evidence type="ECO:0000313" key="6">
    <source>
        <dbReference type="Proteomes" id="UP000268192"/>
    </source>
</evidence>
<proteinExistence type="predicted"/>
<protein>
    <recommendedName>
        <fullName evidence="1">diguanylate cyclase</fullName>
        <ecNumber evidence="1">2.7.7.65</ecNumber>
    </recommendedName>
</protein>
<dbReference type="Proteomes" id="UP000268192">
    <property type="component" value="Chromosome"/>
</dbReference>
<dbReference type="FunFam" id="3.30.70.270:FF:000001">
    <property type="entry name" value="Diguanylate cyclase domain protein"/>
    <property type="match status" value="1"/>
</dbReference>
<dbReference type="CDD" id="cd01949">
    <property type="entry name" value="GGDEF"/>
    <property type="match status" value="1"/>
</dbReference>
<reference evidence="5 6" key="1">
    <citation type="submission" date="2018-09" db="EMBL/GenBank/DDBJ databases">
        <title>Marinorhizobium profundi gen. nov., sp. nov., isolated from a deep-sea sediment sample from the New Britain Trench and proposal of Marinorhizobiaceae fam. nov. in the order Rhizobiales of the class Alphaproteobacteria.</title>
        <authorList>
            <person name="Cao J."/>
        </authorList>
    </citation>
    <scope>NUCLEOTIDE SEQUENCE [LARGE SCALE GENOMIC DNA]</scope>
    <source>
        <strain evidence="5 6">WS11</strain>
    </source>
</reference>
<dbReference type="OrthoDB" id="9812260at2"/>
<accession>A0A3Q8XQ73</accession>
<evidence type="ECO:0000313" key="5">
    <source>
        <dbReference type="EMBL" id="AZN71322.1"/>
    </source>
</evidence>
<dbReference type="SUPFAM" id="SSF55073">
    <property type="entry name" value="Nucleotide cyclase"/>
    <property type="match status" value="1"/>
</dbReference>
<dbReference type="GO" id="GO:0052621">
    <property type="term" value="F:diguanylate cyclase activity"/>
    <property type="evidence" value="ECO:0007669"/>
    <property type="project" value="UniProtKB-EC"/>
</dbReference>
<dbReference type="InterPro" id="IPR029787">
    <property type="entry name" value="Nucleotide_cyclase"/>
</dbReference>
<keyword evidence="6" id="KW-1185">Reference proteome</keyword>
<feature type="transmembrane region" description="Helical" evidence="3">
    <location>
        <begin position="45"/>
        <end position="69"/>
    </location>
</feature>
<evidence type="ECO:0000256" key="1">
    <source>
        <dbReference type="ARBA" id="ARBA00012528"/>
    </source>
</evidence>
<dbReference type="RefSeq" id="WP_126009540.1">
    <property type="nucleotide sequence ID" value="NZ_CP032509.1"/>
</dbReference>
<dbReference type="PANTHER" id="PTHR45138">
    <property type="entry name" value="REGULATORY COMPONENTS OF SENSORY TRANSDUCTION SYSTEM"/>
    <property type="match status" value="1"/>
</dbReference>
<dbReference type="PANTHER" id="PTHR45138:SF9">
    <property type="entry name" value="DIGUANYLATE CYCLASE DGCM-RELATED"/>
    <property type="match status" value="1"/>
</dbReference>